<protein>
    <recommendedName>
        <fullName evidence="9">Centromere protein X</fullName>
    </recommendedName>
</protein>
<keyword evidence="6" id="KW-0539">Nucleus</keyword>
<evidence type="ECO:0000256" key="5">
    <source>
        <dbReference type="ARBA" id="ARBA00023204"/>
    </source>
</evidence>
<evidence type="ECO:0000256" key="4">
    <source>
        <dbReference type="ARBA" id="ARBA00023125"/>
    </source>
</evidence>
<comment type="caution">
    <text evidence="7">The sequence shown here is derived from an EMBL/GenBank/DDBJ whole genome shotgun (WGS) entry which is preliminary data.</text>
</comment>
<comment type="similarity">
    <text evidence="2">Belongs to the CENP-X/MHF2 family.</text>
</comment>
<organism evidence="7 8">
    <name type="scientific">Lithospermum erythrorhizon</name>
    <name type="common">Purple gromwell</name>
    <name type="synonym">Lithospermum officinale var. erythrorhizon</name>
    <dbReference type="NCBI Taxonomy" id="34254"/>
    <lineage>
        <taxon>Eukaryota</taxon>
        <taxon>Viridiplantae</taxon>
        <taxon>Streptophyta</taxon>
        <taxon>Embryophyta</taxon>
        <taxon>Tracheophyta</taxon>
        <taxon>Spermatophyta</taxon>
        <taxon>Magnoliopsida</taxon>
        <taxon>eudicotyledons</taxon>
        <taxon>Gunneridae</taxon>
        <taxon>Pentapetalae</taxon>
        <taxon>asterids</taxon>
        <taxon>lamiids</taxon>
        <taxon>Boraginales</taxon>
        <taxon>Boraginaceae</taxon>
        <taxon>Boraginoideae</taxon>
        <taxon>Lithospermeae</taxon>
        <taxon>Lithospermum</taxon>
    </lineage>
</organism>
<dbReference type="GO" id="GO:0071821">
    <property type="term" value="C:FANCM-MHF complex"/>
    <property type="evidence" value="ECO:0007669"/>
    <property type="project" value="TreeGrafter"/>
</dbReference>
<dbReference type="GO" id="GO:0000712">
    <property type="term" value="P:resolution of meiotic recombination intermediates"/>
    <property type="evidence" value="ECO:0007669"/>
    <property type="project" value="TreeGrafter"/>
</dbReference>
<keyword evidence="5" id="KW-0234">DNA repair</keyword>
<evidence type="ECO:0000313" key="8">
    <source>
        <dbReference type="Proteomes" id="UP001454036"/>
    </source>
</evidence>
<gene>
    <name evidence="7" type="ORF">LIER_01525</name>
</gene>
<proteinExistence type="inferred from homology"/>
<keyword evidence="8" id="KW-1185">Reference proteome</keyword>
<keyword evidence="3" id="KW-0227">DNA damage</keyword>
<dbReference type="GO" id="GO:0006281">
    <property type="term" value="P:DNA repair"/>
    <property type="evidence" value="ECO:0007669"/>
    <property type="project" value="UniProtKB-KW"/>
</dbReference>
<evidence type="ECO:0000256" key="6">
    <source>
        <dbReference type="ARBA" id="ARBA00023242"/>
    </source>
</evidence>
<evidence type="ECO:0000256" key="2">
    <source>
        <dbReference type="ARBA" id="ARBA00009359"/>
    </source>
</evidence>
<evidence type="ECO:0000256" key="1">
    <source>
        <dbReference type="ARBA" id="ARBA00004123"/>
    </source>
</evidence>
<dbReference type="Gene3D" id="6.10.130.30">
    <property type="match status" value="1"/>
</dbReference>
<accession>A0AAV3NM84</accession>
<evidence type="ECO:0008006" key="9">
    <source>
        <dbReference type="Google" id="ProtNLM"/>
    </source>
</evidence>
<comment type="subcellular location">
    <subcellularLocation>
        <location evidence="1">Nucleus</location>
    </subcellularLocation>
</comment>
<dbReference type="Pfam" id="PF09415">
    <property type="entry name" value="CENP-X"/>
    <property type="match status" value="1"/>
</dbReference>
<evidence type="ECO:0000313" key="7">
    <source>
        <dbReference type="EMBL" id="GAA0140108.1"/>
    </source>
</evidence>
<dbReference type="GO" id="GO:0051382">
    <property type="term" value="P:kinetochore assembly"/>
    <property type="evidence" value="ECO:0007669"/>
    <property type="project" value="InterPro"/>
</dbReference>
<dbReference type="CDD" id="cd22921">
    <property type="entry name" value="HFD_CENP-X"/>
    <property type="match status" value="1"/>
</dbReference>
<dbReference type="Proteomes" id="UP001454036">
    <property type="component" value="Unassembled WGS sequence"/>
</dbReference>
<reference evidence="7 8" key="1">
    <citation type="submission" date="2024-01" db="EMBL/GenBank/DDBJ databases">
        <title>The complete chloroplast genome sequence of Lithospermum erythrorhizon: insights into the phylogenetic relationship among Boraginaceae species and the maternal lineages of purple gromwells.</title>
        <authorList>
            <person name="Okada T."/>
            <person name="Watanabe K."/>
        </authorList>
    </citation>
    <scope>NUCLEOTIDE SEQUENCE [LARGE SCALE GENOMIC DNA]</scope>
</reference>
<name>A0AAV3NM84_LITER</name>
<dbReference type="GO" id="GO:0003677">
    <property type="term" value="F:DNA binding"/>
    <property type="evidence" value="ECO:0007669"/>
    <property type="project" value="UniProtKB-KW"/>
</dbReference>
<dbReference type="InterPro" id="IPR018552">
    <property type="entry name" value="CENP-X"/>
</dbReference>
<dbReference type="PANTHER" id="PTHR28680:SF1">
    <property type="entry name" value="CENTROMERE PROTEIN X"/>
    <property type="match status" value="1"/>
</dbReference>
<dbReference type="GO" id="GO:0031297">
    <property type="term" value="P:replication fork processing"/>
    <property type="evidence" value="ECO:0007669"/>
    <property type="project" value="TreeGrafter"/>
</dbReference>
<dbReference type="AlphaFoldDB" id="A0AAV3NM84"/>
<dbReference type="PANTHER" id="PTHR28680">
    <property type="entry name" value="CENTROMERE PROTEIN X"/>
    <property type="match status" value="1"/>
</dbReference>
<evidence type="ECO:0000256" key="3">
    <source>
        <dbReference type="ARBA" id="ARBA00022763"/>
    </source>
</evidence>
<keyword evidence="4" id="KW-0238">DNA-binding</keyword>
<sequence length="96" mass="10324">MLGFLKLGSTAIARAIQIENNNVTNDAENDVGAGSWKRNRVPSGANANELKLSCELVRQFVVEAVQRAATIAEAEGAATVASTHLERILPQLLFDF</sequence>
<dbReference type="EMBL" id="BAABME010000148">
    <property type="protein sequence ID" value="GAA0140108.1"/>
    <property type="molecule type" value="Genomic_DNA"/>
</dbReference>